<organism evidence="1 2">
    <name type="scientific">Vibrio aquimaris</name>
    <dbReference type="NCBI Taxonomy" id="2587862"/>
    <lineage>
        <taxon>Bacteria</taxon>
        <taxon>Pseudomonadati</taxon>
        <taxon>Pseudomonadota</taxon>
        <taxon>Gammaproteobacteria</taxon>
        <taxon>Vibrionales</taxon>
        <taxon>Vibrionaceae</taxon>
        <taxon>Vibrio</taxon>
    </lineage>
</organism>
<name>A0A5P9CIG0_9VIBR</name>
<dbReference type="AlphaFoldDB" id="A0A5P9CIG0"/>
<protein>
    <submittedName>
        <fullName evidence="1">Uncharacterized protein</fullName>
    </submittedName>
</protein>
<dbReference type="RefSeq" id="WP_246210418.1">
    <property type="nucleotide sequence ID" value="NZ_CBCSDK010000003.1"/>
</dbReference>
<gene>
    <name evidence="1" type="ORF">FIV01_03395</name>
</gene>
<keyword evidence="2" id="KW-1185">Reference proteome</keyword>
<dbReference type="Proteomes" id="UP000326936">
    <property type="component" value="Chromosome"/>
</dbReference>
<sequence>MSRPLRVEFAGALYHVTSRGNARQPIYLDEQDFTLFIEPVAKKVTL</sequence>
<accession>A0A5P9CIG0</accession>
<evidence type="ECO:0000313" key="2">
    <source>
        <dbReference type="Proteomes" id="UP000326936"/>
    </source>
</evidence>
<dbReference type="KEGG" id="vaq:FIV01_03395"/>
<dbReference type="EMBL" id="CP045350">
    <property type="protein sequence ID" value="QFT25487.1"/>
    <property type="molecule type" value="Genomic_DNA"/>
</dbReference>
<evidence type="ECO:0000313" key="1">
    <source>
        <dbReference type="EMBL" id="QFT25487.1"/>
    </source>
</evidence>
<reference evidence="1 2" key="1">
    <citation type="submission" date="2019-10" db="EMBL/GenBank/DDBJ databases">
        <title>Complete genome sequence of Vibrio sp. strain THAF100, isolated from non-filtered water from the water column of tank 6 of a marine aquarium containing stony-coral fragments. Water maintained at 26 degree C.</title>
        <authorList>
            <person name="Ruckert C."/>
            <person name="Franco A."/>
            <person name="Kalinowski J."/>
            <person name="Glaeser S."/>
        </authorList>
    </citation>
    <scope>NUCLEOTIDE SEQUENCE [LARGE SCALE GENOMIC DNA]</scope>
    <source>
        <strain evidence="1 2">THAF100</strain>
    </source>
</reference>
<proteinExistence type="predicted"/>